<reference evidence="1" key="1">
    <citation type="journal article" date="2013" name="Genetics">
        <title>The draft genome and transcriptome of Panagrellus redivivus are shaped by the harsh demands of a free-living lifestyle.</title>
        <authorList>
            <person name="Srinivasan J."/>
            <person name="Dillman A.R."/>
            <person name="Macchietto M.G."/>
            <person name="Heikkinen L."/>
            <person name="Lakso M."/>
            <person name="Fracchia K.M."/>
            <person name="Antoshechkin I."/>
            <person name="Mortazavi A."/>
            <person name="Wong G."/>
            <person name="Sternberg P.W."/>
        </authorList>
    </citation>
    <scope>NUCLEOTIDE SEQUENCE [LARGE SCALE GENOMIC DNA]</scope>
    <source>
        <strain evidence="1">MT8872</strain>
    </source>
</reference>
<keyword evidence="1" id="KW-1185">Reference proteome</keyword>
<dbReference type="AlphaFoldDB" id="A0A7E4WD34"/>
<dbReference type="Proteomes" id="UP000492821">
    <property type="component" value="Unassembled WGS sequence"/>
</dbReference>
<accession>A0A7E4WD34</accession>
<sequence length="392" mass="44925">MMSTLKPHILYEMVDTMEVTMMSTLKPHILYEMVDTMVKLSEQREYSYDRFWKFTMPMDLCKFALSSAYGFEILAYLLTTQLTTLSSCKANEILFHSGRYANTFRTLTLGMNKQYHVQALLRISGRHCVSAFVTNDIFIHWNNTEKWVVPFYEGLVHNTVITSSEAIGDENVFEGVCRGRRVHPEIVTEMRDIVGGLPSTLMAVGDGLIKKLVITSLFRGNATTAYTAWNGLKIERIVFNKGVKRGRRSRGPFVIARDFFFNHRPKLDHLQSMRIETYMYIEYVTLMLKRYQNIPEVEFTGVKFKTTKQSVNKVLIDVQKKVDALWEAIVDHSGTIVNVKCNTTFWTTAELATVETTLSNDFVVDQAYDCVECALTRSTGSKTMEISLSFNP</sequence>
<name>A0A7E4WD34_PANRE</name>
<dbReference type="WBParaSite" id="Pan_g9787.t1">
    <property type="protein sequence ID" value="Pan_g9787.t1"/>
    <property type="gene ID" value="Pan_g9787"/>
</dbReference>
<protein>
    <submittedName>
        <fullName evidence="2">Crinkler (CRN) family protein</fullName>
    </submittedName>
</protein>
<evidence type="ECO:0000313" key="2">
    <source>
        <dbReference type="WBParaSite" id="Pan_g9787.t1"/>
    </source>
</evidence>
<proteinExistence type="predicted"/>
<reference evidence="2" key="2">
    <citation type="submission" date="2020-10" db="UniProtKB">
        <authorList>
            <consortium name="WormBaseParasite"/>
        </authorList>
    </citation>
    <scope>IDENTIFICATION</scope>
</reference>
<organism evidence="1 2">
    <name type="scientific">Panagrellus redivivus</name>
    <name type="common">Microworm</name>
    <dbReference type="NCBI Taxonomy" id="6233"/>
    <lineage>
        <taxon>Eukaryota</taxon>
        <taxon>Metazoa</taxon>
        <taxon>Ecdysozoa</taxon>
        <taxon>Nematoda</taxon>
        <taxon>Chromadorea</taxon>
        <taxon>Rhabditida</taxon>
        <taxon>Tylenchina</taxon>
        <taxon>Panagrolaimomorpha</taxon>
        <taxon>Panagrolaimoidea</taxon>
        <taxon>Panagrolaimidae</taxon>
        <taxon>Panagrellus</taxon>
    </lineage>
</organism>
<evidence type="ECO:0000313" key="1">
    <source>
        <dbReference type="Proteomes" id="UP000492821"/>
    </source>
</evidence>